<organism evidence="1 2">
    <name type="scientific">Nyctereutes procyonoides</name>
    <name type="common">Raccoon dog</name>
    <name type="synonym">Canis procyonoides</name>
    <dbReference type="NCBI Taxonomy" id="34880"/>
    <lineage>
        <taxon>Eukaryota</taxon>
        <taxon>Metazoa</taxon>
        <taxon>Chordata</taxon>
        <taxon>Craniata</taxon>
        <taxon>Vertebrata</taxon>
        <taxon>Euteleostomi</taxon>
        <taxon>Mammalia</taxon>
        <taxon>Eutheria</taxon>
        <taxon>Laurasiatheria</taxon>
        <taxon>Carnivora</taxon>
        <taxon>Caniformia</taxon>
        <taxon>Canidae</taxon>
        <taxon>Nyctereutes</taxon>
    </lineage>
</organism>
<reference evidence="1" key="1">
    <citation type="submission" date="2020-12" db="EMBL/GenBank/DDBJ databases">
        <authorList>
            <consortium name="Molecular Ecology Group"/>
        </authorList>
    </citation>
    <scope>NUCLEOTIDE SEQUENCE</scope>
    <source>
        <strain evidence="1">TBG_1078</strain>
    </source>
</reference>
<accession>A0A811Y684</accession>
<proteinExistence type="predicted"/>
<name>A0A811Y684_NYCPR</name>
<evidence type="ECO:0000313" key="1">
    <source>
        <dbReference type="EMBL" id="CAD7671046.1"/>
    </source>
</evidence>
<dbReference type="Proteomes" id="UP000645828">
    <property type="component" value="Unassembled WGS sequence"/>
</dbReference>
<gene>
    <name evidence="1" type="ORF">NYPRO_LOCUS3841</name>
</gene>
<comment type="caution">
    <text evidence="1">The sequence shown here is derived from an EMBL/GenBank/DDBJ whole genome shotgun (WGS) entry which is preliminary data.</text>
</comment>
<protein>
    <submittedName>
        <fullName evidence="1">(raccoon dog) hypothetical protein</fullName>
    </submittedName>
</protein>
<keyword evidence="2" id="KW-1185">Reference proteome</keyword>
<evidence type="ECO:0000313" key="2">
    <source>
        <dbReference type="Proteomes" id="UP000645828"/>
    </source>
</evidence>
<sequence>MLLLCTIYLHCSFPYFYKYGSHDLRVLGLSPMLRCHAQWGACYFSLCLSPHLCMYSLSQII</sequence>
<dbReference type="AlphaFoldDB" id="A0A811Y684"/>
<dbReference type="EMBL" id="CAJHUB010000660">
    <property type="protein sequence ID" value="CAD7671046.1"/>
    <property type="molecule type" value="Genomic_DNA"/>
</dbReference>